<sequence length="50" mass="5345">MGGTALDEEEMLLCQRYDIPFLKKPFVAEELLSALEAITLSGGSSRSAVG</sequence>
<organism evidence="1">
    <name type="scientific">marine metagenome</name>
    <dbReference type="NCBI Taxonomy" id="408172"/>
    <lineage>
        <taxon>unclassified sequences</taxon>
        <taxon>metagenomes</taxon>
        <taxon>ecological metagenomes</taxon>
    </lineage>
</organism>
<evidence type="ECO:0000313" key="1">
    <source>
        <dbReference type="EMBL" id="SUZ84767.1"/>
    </source>
</evidence>
<dbReference type="EMBL" id="UINC01001605">
    <property type="protein sequence ID" value="SUZ84767.1"/>
    <property type="molecule type" value="Genomic_DNA"/>
</dbReference>
<protein>
    <submittedName>
        <fullName evidence="1">Uncharacterized protein</fullName>
    </submittedName>
</protein>
<gene>
    <name evidence="1" type="ORF">METZ01_LOCUS37621</name>
</gene>
<dbReference type="AlphaFoldDB" id="A0A381R4L0"/>
<reference evidence="1" key="1">
    <citation type="submission" date="2018-05" db="EMBL/GenBank/DDBJ databases">
        <authorList>
            <person name="Lanie J.A."/>
            <person name="Ng W.-L."/>
            <person name="Kazmierczak K.M."/>
            <person name="Andrzejewski T.M."/>
            <person name="Davidsen T.M."/>
            <person name="Wayne K.J."/>
            <person name="Tettelin H."/>
            <person name="Glass J.I."/>
            <person name="Rusch D."/>
            <person name="Podicherti R."/>
            <person name="Tsui H.-C.T."/>
            <person name="Winkler M.E."/>
        </authorList>
    </citation>
    <scope>NUCLEOTIDE SEQUENCE</scope>
</reference>
<name>A0A381R4L0_9ZZZZ</name>
<accession>A0A381R4L0</accession>
<proteinExistence type="predicted"/>